<evidence type="ECO:0000256" key="6">
    <source>
        <dbReference type="ARBA" id="ARBA00023136"/>
    </source>
</evidence>
<comment type="subcellular location">
    <subcellularLocation>
        <location evidence="1">Cell membrane</location>
        <topology evidence="1">Multi-pass membrane protein</topology>
    </subcellularLocation>
</comment>
<feature type="transmembrane region" description="Helical" evidence="7">
    <location>
        <begin position="44"/>
        <end position="66"/>
    </location>
</feature>
<dbReference type="InterPro" id="IPR036458">
    <property type="entry name" value="Na:dicarbo_symporter_sf"/>
</dbReference>
<dbReference type="Pfam" id="PF00375">
    <property type="entry name" value="SDF"/>
    <property type="match status" value="1"/>
</dbReference>
<dbReference type="InterPro" id="IPR001991">
    <property type="entry name" value="Na-dicarboxylate_symporter"/>
</dbReference>
<feature type="transmembrane region" description="Helical" evidence="7">
    <location>
        <begin position="260"/>
        <end position="278"/>
    </location>
</feature>
<evidence type="ECO:0000256" key="4">
    <source>
        <dbReference type="ARBA" id="ARBA00022692"/>
    </source>
</evidence>
<dbReference type="PRINTS" id="PR00173">
    <property type="entry name" value="EDTRNSPORT"/>
</dbReference>
<accession>A0A9D1QHY6</accession>
<protein>
    <submittedName>
        <fullName evidence="8">Dicarboxylate/amino acid:cation symporter</fullName>
    </submittedName>
</protein>
<keyword evidence="3" id="KW-1003">Cell membrane</keyword>
<evidence type="ECO:0000256" key="7">
    <source>
        <dbReference type="SAM" id="Phobius"/>
    </source>
</evidence>
<proteinExistence type="predicted"/>
<feature type="transmembrane region" description="Helical" evidence="7">
    <location>
        <begin position="324"/>
        <end position="345"/>
    </location>
</feature>
<reference evidence="8" key="2">
    <citation type="submission" date="2021-04" db="EMBL/GenBank/DDBJ databases">
        <authorList>
            <person name="Gilroy R."/>
        </authorList>
    </citation>
    <scope>NUCLEOTIDE SEQUENCE</scope>
    <source>
        <strain evidence="8">ChiHjej13B12-752</strain>
    </source>
</reference>
<feature type="transmembrane region" description="Helical" evidence="7">
    <location>
        <begin position="298"/>
        <end position="317"/>
    </location>
</feature>
<dbReference type="AlphaFoldDB" id="A0A9D1QHY6"/>
<dbReference type="EMBL" id="DXHR01000013">
    <property type="protein sequence ID" value="HIW12356.1"/>
    <property type="molecule type" value="Genomic_DNA"/>
</dbReference>
<reference evidence="8" key="1">
    <citation type="journal article" date="2021" name="PeerJ">
        <title>Extensive microbial diversity within the chicken gut microbiome revealed by metagenomics and culture.</title>
        <authorList>
            <person name="Gilroy R."/>
            <person name="Ravi A."/>
            <person name="Getino M."/>
            <person name="Pursley I."/>
            <person name="Horton D.L."/>
            <person name="Alikhan N.F."/>
            <person name="Baker D."/>
            <person name="Gharbi K."/>
            <person name="Hall N."/>
            <person name="Watson M."/>
            <person name="Adriaenssens E.M."/>
            <person name="Foster-Nyarko E."/>
            <person name="Jarju S."/>
            <person name="Secka A."/>
            <person name="Antonio M."/>
            <person name="Oren A."/>
            <person name="Chaudhuri R.R."/>
            <person name="La Ragione R."/>
            <person name="Hildebrand F."/>
            <person name="Pallen M.J."/>
        </authorList>
    </citation>
    <scope>NUCLEOTIDE SEQUENCE</scope>
    <source>
        <strain evidence="8">ChiHjej13B12-752</strain>
    </source>
</reference>
<keyword evidence="6 7" id="KW-0472">Membrane</keyword>
<dbReference type="PANTHER" id="PTHR42865:SF7">
    <property type="entry name" value="PROTON_GLUTAMATE-ASPARTATE SYMPORTER"/>
    <property type="match status" value="1"/>
</dbReference>
<organism evidence="8 9">
    <name type="scientific">Candidatus Salinicoccus stercoripullorum</name>
    <dbReference type="NCBI Taxonomy" id="2838756"/>
    <lineage>
        <taxon>Bacteria</taxon>
        <taxon>Bacillati</taxon>
        <taxon>Bacillota</taxon>
        <taxon>Bacilli</taxon>
        <taxon>Bacillales</taxon>
        <taxon>Staphylococcaceae</taxon>
        <taxon>Salinicoccus</taxon>
    </lineage>
</organism>
<feature type="transmembrane region" description="Helical" evidence="7">
    <location>
        <begin position="147"/>
        <end position="165"/>
    </location>
</feature>
<dbReference type="PANTHER" id="PTHR42865">
    <property type="entry name" value="PROTON/GLUTAMATE-ASPARTATE SYMPORTER"/>
    <property type="match status" value="1"/>
</dbReference>
<dbReference type="GO" id="GO:0015293">
    <property type="term" value="F:symporter activity"/>
    <property type="evidence" value="ECO:0007669"/>
    <property type="project" value="UniProtKB-KW"/>
</dbReference>
<comment type="caution">
    <text evidence="8">The sequence shown here is derived from an EMBL/GenBank/DDBJ whole genome shotgun (WGS) entry which is preliminary data.</text>
</comment>
<dbReference type="Gene3D" id="1.10.3860.10">
    <property type="entry name" value="Sodium:dicarboxylate symporter"/>
    <property type="match status" value="1"/>
</dbReference>
<keyword evidence="2" id="KW-0813">Transport</keyword>
<dbReference type="SUPFAM" id="SSF118215">
    <property type="entry name" value="Proton glutamate symport protein"/>
    <property type="match status" value="1"/>
</dbReference>
<evidence type="ECO:0000256" key="5">
    <source>
        <dbReference type="ARBA" id="ARBA00022989"/>
    </source>
</evidence>
<dbReference type="GO" id="GO:0006835">
    <property type="term" value="P:dicarboxylic acid transport"/>
    <property type="evidence" value="ECO:0007669"/>
    <property type="project" value="TreeGrafter"/>
</dbReference>
<sequence length="424" mass="45422">MKKVFKLWGNMALYTQIAIGGILGVIAGLILGDSAGVLEPFGTLFIQLLQMLIIPLVITSILAGMLKLQDSKAVGKVGGGFIIYLIMTSLFATTIGVLTALIIQPGKEQKEILEHGEAVESEEFNFIDHFLSWIPTNIFESLANMDMLPIIIFTIIIGLILLTMGHDNVPTLVKFINEGANVMLKLTEHIIKLAPYGIFALVANMVGTFGSDMLSAAISFIIADYVAMLVVFLVIYPIMLKVTTGLSPFQFFKNVYPSTLFAFTTSTSSATIPISLAISKKNLGTTERTSGFTIPFGATVNMDGFAVAIGVISVFAANLYSMPITFSLIVQFVLLGLVLSIGAAGVRGAGIVFSIVLLESVGMPLTLIPVLAAIWPIIDMGHTALNITGDLNGTTIVAKKTGDLDEDVFNAKNKKINSDSQKVF</sequence>
<feature type="transmembrane region" description="Helical" evidence="7">
    <location>
        <begin position="78"/>
        <end position="103"/>
    </location>
</feature>
<evidence type="ECO:0000313" key="8">
    <source>
        <dbReference type="EMBL" id="HIW12356.1"/>
    </source>
</evidence>
<feature type="transmembrane region" description="Helical" evidence="7">
    <location>
        <begin position="12"/>
        <end position="32"/>
    </location>
</feature>
<feature type="transmembrane region" description="Helical" evidence="7">
    <location>
        <begin position="216"/>
        <end position="239"/>
    </location>
</feature>
<gene>
    <name evidence="8" type="ORF">H9891_04265</name>
</gene>
<feature type="transmembrane region" description="Helical" evidence="7">
    <location>
        <begin position="193"/>
        <end position="210"/>
    </location>
</feature>
<dbReference type="Proteomes" id="UP000823989">
    <property type="component" value="Unassembled WGS sequence"/>
</dbReference>
<dbReference type="GO" id="GO:0005886">
    <property type="term" value="C:plasma membrane"/>
    <property type="evidence" value="ECO:0007669"/>
    <property type="project" value="UniProtKB-SubCell"/>
</dbReference>
<evidence type="ECO:0000256" key="1">
    <source>
        <dbReference type="ARBA" id="ARBA00004651"/>
    </source>
</evidence>
<keyword evidence="5 7" id="KW-1133">Transmembrane helix</keyword>
<evidence type="ECO:0000256" key="3">
    <source>
        <dbReference type="ARBA" id="ARBA00022475"/>
    </source>
</evidence>
<name>A0A9D1QHY6_9STAP</name>
<keyword evidence="4 7" id="KW-0812">Transmembrane</keyword>
<evidence type="ECO:0000313" key="9">
    <source>
        <dbReference type="Proteomes" id="UP000823989"/>
    </source>
</evidence>
<evidence type="ECO:0000256" key="2">
    <source>
        <dbReference type="ARBA" id="ARBA00022448"/>
    </source>
</evidence>
<feature type="transmembrane region" description="Helical" evidence="7">
    <location>
        <begin position="351"/>
        <end position="378"/>
    </location>
</feature>